<gene>
    <name evidence="1" type="ORF">V5799_026609</name>
</gene>
<dbReference type="AlphaFoldDB" id="A0AAQ4DI32"/>
<sequence length="74" mass="8431">MWRSSRRNLSLRVTFSICSIQANRQSQTNWLPASAAVKWAKGSLRRQQLRTGGLKKLKPNAVPTVFPFKRISTC</sequence>
<dbReference type="Proteomes" id="UP001321473">
    <property type="component" value="Unassembled WGS sequence"/>
</dbReference>
<evidence type="ECO:0000313" key="2">
    <source>
        <dbReference type="Proteomes" id="UP001321473"/>
    </source>
</evidence>
<proteinExistence type="predicted"/>
<organism evidence="1 2">
    <name type="scientific">Amblyomma americanum</name>
    <name type="common">Lone star tick</name>
    <dbReference type="NCBI Taxonomy" id="6943"/>
    <lineage>
        <taxon>Eukaryota</taxon>
        <taxon>Metazoa</taxon>
        <taxon>Ecdysozoa</taxon>
        <taxon>Arthropoda</taxon>
        <taxon>Chelicerata</taxon>
        <taxon>Arachnida</taxon>
        <taxon>Acari</taxon>
        <taxon>Parasitiformes</taxon>
        <taxon>Ixodida</taxon>
        <taxon>Ixodoidea</taxon>
        <taxon>Ixodidae</taxon>
        <taxon>Amblyomminae</taxon>
        <taxon>Amblyomma</taxon>
    </lineage>
</organism>
<dbReference type="EMBL" id="JARKHS020030455">
    <property type="protein sequence ID" value="KAK8762122.1"/>
    <property type="molecule type" value="Genomic_DNA"/>
</dbReference>
<comment type="caution">
    <text evidence="1">The sequence shown here is derived from an EMBL/GenBank/DDBJ whole genome shotgun (WGS) entry which is preliminary data.</text>
</comment>
<reference evidence="1 2" key="1">
    <citation type="journal article" date="2023" name="Arcadia Sci">
        <title>De novo assembly of a long-read Amblyomma americanum tick genome.</title>
        <authorList>
            <person name="Chou S."/>
            <person name="Poskanzer K.E."/>
            <person name="Rollins M."/>
            <person name="Thuy-Boun P.S."/>
        </authorList>
    </citation>
    <scope>NUCLEOTIDE SEQUENCE [LARGE SCALE GENOMIC DNA]</scope>
    <source>
        <strain evidence="1">F_SG_1</strain>
        <tissue evidence="1">Salivary glands</tissue>
    </source>
</reference>
<protein>
    <submittedName>
        <fullName evidence="1">Uncharacterized protein</fullName>
    </submittedName>
</protein>
<evidence type="ECO:0000313" key="1">
    <source>
        <dbReference type="EMBL" id="KAK8762122.1"/>
    </source>
</evidence>
<accession>A0AAQ4DI32</accession>
<name>A0AAQ4DI32_AMBAM</name>
<keyword evidence="2" id="KW-1185">Reference proteome</keyword>